<sequence>MVFMRAGLYSHCSSSELQVLVTFFGSLPVLHRSRRRDKRTTYSLYVVHLSRRLLSLLVILSPSSSCRSSLPFVFCCCPSITCPELSGRPLLPLSLSYFQLSSYDARLSVRHNIRLFLLLSDV</sequence>
<keyword evidence="2" id="KW-1185">Reference proteome</keyword>
<gene>
    <name evidence="1" type="ORF">LAESUDRAFT_468754</name>
</gene>
<evidence type="ECO:0000313" key="1">
    <source>
        <dbReference type="EMBL" id="KZT10010.1"/>
    </source>
</evidence>
<protein>
    <submittedName>
        <fullName evidence="1">Uncharacterized protein</fullName>
    </submittedName>
</protein>
<dbReference type="EMBL" id="KV427610">
    <property type="protein sequence ID" value="KZT10010.1"/>
    <property type="molecule type" value="Genomic_DNA"/>
</dbReference>
<proteinExistence type="predicted"/>
<dbReference type="InParanoid" id="A0A165G974"/>
<name>A0A165G974_9APHY</name>
<organism evidence="1 2">
    <name type="scientific">Laetiporus sulphureus 93-53</name>
    <dbReference type="NCBI Taxonomy" id="1314785"/>
    <lineage>
        <taxon>Eukaryota</taxon>
        <taxon>Fungi</taxon>
        <taxon>Dikarya</taxon>
        <taxon>Basidiomycota</taxon>
        <taxon>Agaricomycotina</taxon>
        <taxon>Agaricomycetes</taxon>
        <taxon>Polyporales</taxon>
        <taxon>Laetiporus</taxon>
    </lineage>
</organism>
<accession>A0A165G974</accession>
<dbReference type="AlphaFoldDB" id="A0A165G974"/>
<dbReference type="Proteomes" id="UP000076871">
    <property type="component" value="Unassembled WGS sequence"/>
</dbReference>
<dbReference type="GeneID" id="63819616"/>
<evidence type="ECO:0000313" key="2">
    <source>
        <dbReference type="Proteomes" id="UP000076871"/>
    </source>
</evidence>
<reference evidence="1 2" key="1">
    <citation type="journal article" date="2016" name="Mol. Biol. Evol.">
        <title>Comparative Genomics of Early-Diverging Mushroom-Forming Fungi Provides Insights into the Origins of Lignocellulose Decay Capabilities.</title>
        <authorList>
            <person name="Nagy L.G."/>
            <person name="Riley R."/>
            <person name="Tritt A."/>
            <person name="Adam C."/>
            <person name="Daum C."/>
            <person name="Floudas D."/>
            <person name="Sun H."/>
            <person name="Yadav J.S."/>
            <person name="Pangilinan J."/>
            <person name="Larsson K.H."/>
            <person name="Matsuura K."/>
            <person name="Barry K."/>
            <person name="Labutti K."/>
            <person name="Kuo R."/>
            <person name="Ohm R.A."/>
            <person name="Bhattacharya S.S."/>
            <person name="Shirouzu T."/>
            <person name="Yoshinaga Y."/>
            <person name="Martin F.M."/>
            <person name="Grigoriev I.V."/>
            <person name="Hibbett D.S."/>
        </authorList>
    </citation>
    <scope>NUCLEOTIDE SEQUENCE [LARGE SCALE GENOMIC DNA]</scope>
    <source>
        <strain evidence="1 2">93-53</strain>
    </source>
</reference>
<dbReference type="RefSeq" id="XP_040767750.1">
    <property type="nucleotide sequence ID" value="XM_040902585.1"/>
</dbReference>